<protein>
    <recommendedName>
        <fullName evidence="4">Lipoprotein</fullName>
    </recommendedName>
</protein>
<dbReference type="Proteomes" id="UP000245133">
    <property type="component" value="Unassembled WGS sequence"/>
</dbReference>
<evidence type="ECO:0000256" key="1">
    <source>
        <dbReference type="SAM" id="SignalP"/>
    </source>
</evidence>
<evidence type="ECO:0000313" key="2">
    <source>
        <dbReference type="EMBL" id="GBF50440.1"/>
    </source>
</evidence>
<dbReference type="EMBL" id="BFBB01000005">
    <property type="protein sequence ID" value="GBF50440.1"/>
    <property type="molecule type" value="Genomic_DNA"/>
</dbReference>
<organism evidence="2 3">
    <name type="scientific">Leptospira ryugenii</name>
    <dbReference type="NCBI Taxonomy" id="1917863"/>
    <lineage>
        <taxon>Bacteria</taxon>
        <taxon>Pseudomonadati</taxon>
        <taxon>Spirochaetota</taxon>
        <taxon>Spirochaetia</taxon>
        <taxon>Leptospirales</taxon>
        <taxon>Leptospiraceae</taxon>
        <taxon>Leptospira</taxon>
    </lineage>
</organism>
<gene>
    <name evidence="2" type="ORF">LPTSP4_19650</name>
</gene>
<feature type="chain" id="PRO_5015168082" description="Lipoprotein" evidence="1">
    <location>
        <begin position="21"/>
        <end position="201"/>
    </location>
</feature>
<name>A0A2P2E0M7_9LEPT</name>
<dbReference type="Gene3D" id="1.25.40.10">
    <property type="entry name" value="Tetratricopeptide repeat domain"/>
    <property type="match status" value="1"/>
</dbReference>
<evidence type="ECO:0008006" key="4">
    <source>
        <dbReference type="Google" id="ProtNLM"/>
    </source>
</evidence>
<dbReference type="InterPro" id="IPR011990">
    <property type="entry name" value="TPR-like_helical_dom_sf"/>
</dbReference>
<keyword evidence="3" id="KW-1185">Reference proteome</keyword>
<dbReference type="PROSITE" id="PS51257">
    <property type="entry name" value="PROKAR_LIPOPROTEIN"/>
    <property type="match status" value="1"/>
</dbReference>
<dbReference type="AlphaFoldDB" id="A0A2P2E0M7"/>
<comment type="caution">
    <text evidence="2">The sequence shown here is derived from an EMBL/GenBank/DDBJ whole genome shotgun (WGS) entry which is preliminary data.</text>
</comment>
<sequence length="201" mass="23218">MRVNLLLYLGFLLISCSATDKEDMEIFKKAKREYSLGNLKVAEALFLSIENKGIADVNIYLAKLAFYQGKFQLAKEKLEPLVNGPIFNFQAKLLEIKIDFVLESNREKVREKIQSLFAQSNGQTELHLLAAKMEKELGNIPGAIFHYEEVIRSVDHVVLAHKGLASLFQTLGLKDKEHFHEERIQWLESTYKSKQKEKRYK</sequence>
<evidence type="ECO:0000313" key="3">
    <source>
        <dbReference type="Proteomes" id="UP000245133"/>
    </source>
</evidence>
<reference evidence="2 3" key="1">
    <citation type="submission" date="2018-02" db="EMBL/GenBank/DDBJ databases">
        <title>Novel Leptospira species isolated from soil and water in Japan.</title>
        <authorList>
            <person name="Nakao R."/>
            <person name="Masuzawa T."/>
        </authorList>
    </citation>
    <scope>NUCLEOTIDE SEQUENCE [LARGE SCALE GENOMIC DNA]</scope>
    <source>
        <strain evidence="2 3">YH101</strain>
    </source>
</reference>
<accession>A0A2P2E0M7</accession>
<keyword evidence="1" id="KW-0732">Signal</keyword>
<feature type="signal peptide" evidence="1">
    <location>
        <begin position="1"/>
        <end position="20"/>
    </location>
</feature>
<proteinExistence type="predicted"/>
<dbReference type="RefSeq" id="WP_108976368.1">
    <property type="nucleotide sequence ID" value="NZ_BFBB01000005.1"/>
</dbReference>